<keyword evidence="8" id="KW-0411">Iron-sulfur</keyword>
<dbReference type="PROSITE" id="PS00570">
    <property type="entry name" value="RING_HYDROXYL_ALPHA"/>
    <property type="match status" value="1"/>
</dbReference>
<gene>
    <name evidence="11" type="ORF">HNP34_002458</name>
</gene>
<evidence type="ECO:0000313" key="12">
    <source>
        <dbReference type="Proteomes" id="UP000548425"/>
    </source>
</evidence>
<organism evidence="11 12">
    <name type="scientific">Acinetobacter lwoffii</name>
    <dbReference type="NCBI Taxonomy" id="28090"/>
    <lineage>
        <taxon>Bacteria</taxon>
        <taxon>Pseudomonadati</taxon>
        <taxon>Pseudomonadota</taxon>
        <taxon>Gammaproteobacteria</taxon>
        <taxon>Moraxellales</taxon>
        <taxon>Moraxellaceae</taxon>
        <taxon>Acinetobacter</taxon>
    </lineage>
</organism>
<dbReference type="InterPro" id="IPR017941">
    <property type="entry name" value="Rieske_2Fe-2S"/>
</dbReference>
<dbReference type="PANTHER" id="PTHR43756">
    <property type="entry name" value="CHOLINE MONOOXYGENASE, CHLOROPLASTIC"/>
    <property type="match status" value="1"/>
</dbReference>
<dbReference type="InterPro" id="IPR015879">
    <property type="entry name" value="Ring_hydroxy_dOase_asu_C_dom"/>
</dbReference>
<protein>
    <submittedName>
        <fullName evidence="11">Phenylpropionate dioxygenase-like ring-hydroxylating dioxygenase large terminal subunit</fullName>
    </submittedName>
</protein>
<dbReference type="Proteomes" id="UP000548425">
    <property type="component" value="Unassembled WGS sequence"/>
</dbReference>
<keyword evidence="3" id="KW-0479">Metal-binding</keyword>
<dbReference type="PANTHER" id="PTHR43756:SF1">
    <property type="entry name" value="3-PHENYLPROPIONATE_CINNAMIC ACID DIOXYGENASE SUBUNIT ALPHA"/>
    <property type="match status" value="1"/>
</dbReference>
<proteinExistence type="inferred from homology"/>
<dbReference type="PRINTS" id="PR00090">
    <property type="entry name" value="RNGDIOXGNASE"/>
</dbReference>
<keyword evidence="6" id="KW-0560">Oxidoreductase</keyword>
<keyword evidence="5 11" id="KW-0223">Dioxygenase</keyword>
<dbReference type="Gene3D" id="3.90.380.10">
    <property type="entry name" value="Naphthalene 1,2-dioxygenase Alpha Subunit, Chain A, domain 1"/>
    <property type="match status" value="1"/>
</dbReference>
<dbReference type="GO" id="GO:0051537">
    <property type="term" value="F:2 iron, 2 sulfur cluster binding"/>
    <property type="evidence" value="ECO:0007669"/>
    <property type="project" value="UniProtKB-KW"/>
</dbReference>
<dbReference type="PROSITE" id="PS51296">
    <property type="entry name" value="RIESKE"/>
    <property type="match status" value="1"/>
</dbReference>
<evidence type="ECO:0000313" key="11">
    <source>
        <dbReference type="EMBL" id="MBB6364307.1"/>
    </source>
</evidence>
<dbReference type="SUPFAM" id="SSF50022">
    <property type="entry name" value="ISP domain"/>
    <property type="match status" value="1"/>
</dbReference>
<keyword evidence="7" id="KW-0408">Iron</keyword>
<evidence type="ECO:0000256" key="8">
    <source>
        <dbReference type="ARBA" id="ARBA00023014"/>
    </source>
</evidence>
<evidence type="ECO:0000259" key="10">
    <source>
        <dbReference type="PROSITE" id="PS51296"/>
    </source>
</evidence>
<evidence type="ECO:0000256" key="7">
    <source>
        <dbReference type="ARBA" id="ARBA00023004"/>
    </source>
</evidence>
<dbReference type="Pfam" id="PF00355">
    <property type="entry name" value="Rieske"/>
    <property type="match status" value="1"/>
</dbReference>
<evidence type="ECO:0000256" key="9">
    <source>
        <dbReference type="ARBA" id="ARBA00023027"/>
    </source>
</evidence>
<dbReference type="Pfam" id="PF00848">
    <property type="entry name" value="Ring_hydroxyl_A"/>
    <property type="match status" value="1"/>
</dbReference>
<sequence>MNDLNKTFIDTENGTLERRIFTDQDVFQKELETVFTKAWLFVGHESQVPKPGDFFTSRMGKESVILVRDKANEIHVFLNSCRHRGMKVCRYESGNTTLFTCPYHSWSFSTDGKLRGVPMQNEIYNNDCFKKEDWSLIEVAKLTNYKGTIWATWDPDAPDFEEYLGDAKLHLDLALDHRDGREGGSEVVGVHKWVFQSNWKFASENFLGDTYHNPSHRSVDLIGIGPSAEQGVKGRRDNELEYSTHVWISFAQGHGVHSAVMPEGIEYIEQFKNDPEIEEYFRSCFDKRKAAKGDEYRMRPFVGTIFPNTSFHGLQPRNLCVWHPHSPTETEGWRFFLVDADAPEKVKNFLRHYYMRYSGPAGMTEQDDMENWLYATQASTGVIAQRYPFNYQQSIGNTKIDPEVSGFVIKGEVSTKMSEHMARGYYARWNEYMNGADWDTLLGKQDQRFKAQD</sequence>
<dbReference type="InterPro" id="IPR036922">
    <property type="entry name" value="Rieske_2Fe-2S_sf"/>
</dbReference>
<dbReference type="RefSeq" id="WP_184413478.1">
    <property type="nucleotide sequence ID" value="NZ_JACHLA010000017.1"/>
</dbReference>
<dbReference type="EMBL" id="JACHLA010000017">
    <property type="protein sequence ID" value="MBB6364307.1"/>
    <property type="molecule type" value="Genomic_DNA"/>
</dbReference>
<dbReference type="Gene3D" id="2.102.10.10">
    <property type="entry name" value="Rieske [2Fe-2S] iron-sulphur domain"/>
    <property type="match status" value="1"/>
</dbReference>
<feature type="domain" description="Rieske" evidence="10">
    <location>
        <begin position="39"/>
        <end position="137"/>
    </location>
</feature>
<evidence type="ECO:0000256" key="6">
    <source>
        <dbReference type="ARBA" id="ARBA00023002"/>
    </source>
</evidence>
<evidence type="ECO:0000256" key="2">
    <source>
        <dbReference type="ARBA" id="ARBA00022714"/>
    </source>
</evidence>
<comment type="similarity">
    <text evidence="1">Belongs to the bacterial ring-hydroxylating dioxygenase alpha subunit family.</text>
</comment>
<dbReference type="InterPro" id="IPR043266">
    <property type="entry name" value="RHO_NdoB-like_C"/>
</dbReference>
<keyword evidence="9" id="KW-0520">NAD</keyword>
<accession>A0AAW3VGY7</accession>
<dbReference type="GO" id="GO:0005506">
    <property type="term" value="F:iron ion binding"/>
    <property type="evidence" value="ECO:0007669"/>
    <property type="project" value="InterPro"/>
</dbReference>
<name>A0AAW3VGY7_ACILW</name>
<dbReference type="AlphaFoldDB" id="A0AAW3VGY7"/>
<comment type="caution">
    <text evidence="11">The sequence shown here is derived from an EMBL/GenBank/DDBJ whole genome shotgun (WGS) entry which is preliminary data.</text>
</comment>
<dbReference type="SUPFAM" id="SSF55961">
    <property type="entry name" value="Bet v1-like"/>
    <property type="match status" value="1"/>
</dbReference>
<keyword evidence="4" id="KW-0058">Aromatic hydrocarbons catabolism</keyword>
<keyword evidence="2" id="KW-0001">2Fe-2S</keyword>
<dbReference type="InterPro" id="IPR001663">
    <property type="entry name" value="Rng_hydr_dOase-A"/>
</dbReference>
<evidence type="ECO:0000256" key="3">
    <source>
        <dbReference type="ARBA" id="ARBA00022723"/>
    </source>
</evidence>
<evidence type="ECO:0000256" key="1">
    <source>
        <dbReference type="ARBA" id="ARBA00008751"/>
    </source>
</evidence>
<dbReference type="InterPro" id="IPR015881">
    <property type="entry name" value="ARHD_Rieske_2Fe_2S"/>
</dbReference>
<evidence type="ECO:0000256" key="4">
    <source>
        <dbReference type="ARBA" id="ARBA00022797"/>
    </source>
</evidence>
<dbReference type="GO" id="GO:0051213">
    <property type="term" value="F:dioxygenase activity"/>
    <property type="evidence" value="ECO:0007669"/>
    <property type="project" value="UniProtKB-KW"/>
</dbReference>
<dbReference type="CDD" id="cd08881">
    <property type="entry name" value="RHO_alpha_C_NDO-like"/>
    <property type="match status" value="1"/>
</dbReference>
<reference evidence="11 12" key="1">
    <citation type="submission" date="2020-08" db="EMBL/GenBank/DDBJ databases">
        <title>Functional genomics of gut bacteria from endangered species of beetles.</title>
        <authorList>
            <person name="Carlos-Shanley C."/>
        </authorList>
    </citation>
    <scope>NUCLEOTIDE SEQUENCE [LARGE SCALE GENOMIC DNA]</scope>
    <source>
        <strain evidence="11 12">S00127</strain>
    </source>
</reference>
<evidence type="ECO:0000256" key="5">
    <source>
        <dbReference type="ARBA" id="ARBA00022964"/>
    </source>
</evidence>